<feature type="transmembrane region" description="Helical" evidence="7">
    <location>
        <begin position="83"/>
        <end position="98"/>
    </location>
</feature>
<evidence type="ECO:0000313" key="9">
    <source>
        <dbReference type="Proteomes" id="UP000054498"/>
    </source>
</evidence>
<organism evidence="8 9">
    <name type="scientific">Monoraphidium neglectum</name>
    <dbReference type="NCBI Taxonomy" id="145388"/>
    <lineage>
        <taxon>Eukaryota</taxon>
        <taxon>Viridiplantae</taxon>
        <taxon>Chlorophyta</taxon>
        <taxon>core chlorophytes</taxon>
        <taxon>Chlorophyceae</taxon>
        <taxon>CS clade</taxon>
        <taxon>Sphaeropleales</taxon>
        <taxon>Selenastraceae</taxon>
        <taxon>Monoraphidium</taxon>
    </lineage>
</organism>
<feature type="transmembrane region" description="Helical" evidence="7">
    <location>
        <begin position="49"/>
        <end position="71"/>
    </location>
</feature>
<keyword evidence="9" id="KW-1185">Reference proteome</keyword>
<gene>
    <name evidence="8" type="ORF">MNEG_11755</name>
</gene>
<dbReference type="Pfam" id="PF03208">
    <property type="entry name" value="PRA1"/>
    <property type="match status" value="1"/>
</dbReference>
<dbReference type="GO" id="GO:0005794">
    <property type="term" value="C:Golgi apparatus"/>
    <property type="evidence" value="ECO:0007669"/>
    <property type="project" value="TreeGrafter"/>
</dbReference>
<evidence type="ECO:0000256" key="1">
    <source>
        <dbReference type="ARBA" id="ARBA00002501"/>
    </source>
</evidence>
<comment type="function">
    <text evidence="1 7">May be involved in both secretory and endocytic intracellular trafficking in the endosomal/prevacuolar compartments.</text>
</comment>
<evidence type="ECO:0000313" key="8">
    <source>
        <dbReference type="EMBL" id="KIY96207.1"/>
    </source>
</evidence>
<keyword evidence="5 7" id="KW-1133">Transmembrane helix</keyword>
<dbReference type="GO" id="GO:0005783">
    <property type="term" value="C:endoplasmic reticulum"/>
    <property type="evidence" value="ECO:0007669"/>
    <property type="project" value="UniProtKB-ARBA"/>
</dbReference>
<dbReference type="PANTHER" id="PTHR19317">
    <property type="entry name" value="PRENYLATED RAB ACCEPTOR 1-RELATED"/>
    <property type="match status" value="1"/>
</dbReference>
<evidence type="ECO:0000256" key="7">
    <source>
        <dbReference type="RuleBase" id="RU363107"/>
    </source>
</evidence>
<dbReference type="Proteomes" id="UP000054498">
    <property type="component" value="Unassembled WGS sequence"/>
</dbReference>
<comment type="similarity">
    <text evidence="3 7">Belongs to the PRA1 family.</text>
</comment>
<sequence length="99" mass="10970">MERGAFARPANFGEASARLRKNAAYFRINYLIVLLASVALGFLMHPSSLFVLGALLIGWVYVFAVRSGPLVINGRELSEREKVMAMSALSFVVIFFLTK</sequence>
<evidence type="ECO:0000256" key="2">
    <source>
        <dbReference type="ARBA" id="ARBA00004141"/>
    </source>
</evidence>
<dbReference type="OrthoDB" id="63113at2759"/>
<dbReference type="PANTHER" id="PTHR19317:SF0">
    <property type="entry name" value="PRENYLATED RAB ACCEPTOR PROTEIN 1"/>
    <property type="match status" value="1"/>
</dbReference>
<dbReference type="STRING" id="145388.A0A0D2J900"/>
<evidence type="ECO:0000256" key="5">
    <source>
        <dbReference type="ARBA" id="ARBA00022989"/>
    </source>
</evidence>
<dbReference type="EMBL" id="KK103110">
    <property type="protein sequence ID" value="KIY96207.1"/>
    <property type="molecule type" value="Genomic_DNA"/>
</dbReference>
<keyword evidence="6 7" id="KW-0472">Membrane</keyword>
<dbReference type="AlphaFoldDB" id="A0A0D2J900"/>
<dbReference type="GO" id="GO:0016020">
    <property type="term" value="C:membrane"/>
    <property type="evidence" value="ECO:0007669"/>
    <property type="project" value="UniProtKB-SubCell"/>
</dbReference>
<protein>
    <recommendedName>
        <fullName evidence="7">PRA1 family protein</fullName>
    </recommendedName>
</protein>
<dbReference type="GeneID" id="25729049"/>
<dbReference type="RefSeq" id="XP_013895227.1">
    <property type="nucleotide sequence ID" value="XM_014039773.1"/>
</dbReference>
<keyword evidence="4 7" id="KW-0812">Transmembrane</keyword>
<keyword evidence="7" id="KW-0813">Transport</keyword>
<reference evidence="8 9" key="1">
    <citation type="journal article" date="2013" name="BMC Genomics">
        <title>Reconstruction of the lipid metabolism for the microalga Monoraphidium neglectum from its genome sequence reveals characteristics suitable for biofuel production.</title>
        <authorList>
            <person name="Bogen C."/>
            <person name="Al-Dilaimi A."/>
            <person name="Albersmeier A."/>
            <person name="Wichmann J."/>
            <person name="Grundmann M."/>
            <person name="Rupp O."/>
            <person name="Lauersen K.J."/>
            <person name="Blifernez-Klassen O."/>
            <person name="Kalinowski J."/>
            <person name="Goesmann A."/>
            <person name="Mussgnug J.H."/>
            <person name="Kruse O."/>
        </authorList>
    </citation>
    <scope>NUCLEOTIDE SEQUENCE [LARGE SCALE GENOMIC DNA]</scope>
    <source>
        <strain evidence="8 9">SAG 48.87</strain>
    </source>
</reference>
<comment type="subcellular location">
    <subcellularLocation>
        <location evidence="2 7">Membrane</location>
        <topology evidence="2 7">Multi-pass membrane protein</topology>
    </subcellularLocation>
</comment>
<evidence type="ECO:0000256" key="4">
    <source>
        <dbReference type="ARBA" id="ARBA00022692"/>
    </source>
</evidence>
<dbReference type="GO" id="GO:0016192">
    <property type="term" value="P:vesicle-mediated transport"/>
    <property type="evidence" value="ECO:0007669"/>
    <property type="project" value="UniProtKB-ARBA"/>
</dbReference>
<proteinExistence type="inferred from homology"/>
<dbReference type="KEGG" id="mng:MNEG_11755"/>
<accession>A0A0D2J900</accession>
<name>A0A0D2J900_9CHLO</name>
<dbReference type="InterPro" id="IPR004895">
    <property type="entry name" value="Prenylated_rab_accept_PRA1"/>
</dbReference>
<feature type="transmembrane region" description="Helical" evidence="7">
    <location>
        <begin position="24"/>
        <end position="43"/>
    </location>
</feature>
<evidence type="ECO:0000256" key="6">
    <source>
        <dbReference type="ARBA" id="ARBA00023136"/>
    </source>
</evidence>
<evidence type="ECO:0000256" key="3">
    <source>
        <dbReference type="ARBA" id="ARBA00006483"/>
    </source>
</evidence>